<evidence type="ECO:0000256" key="1">
    <source>
        <dbReference type="ARBA" id="ARBA00012452"/>
    </source>
</evidence>
<dbReference type="Pfam" id="PF00043">
    <property type="entry name" value="GST_C"/>
    <property type="match status" value="1"/>
</dbReference>
<dbReference type="InterPro" id="IPR045073">
    <property type="entry name" value="Omega/Tau-like"/>
</dbReference>
<feature type="domain" description="GST C-terminal" evidence="6">
    <location>
        <begin position="60"/>
        <end position="184"/>
    </location>
</feature>
<feature type="domain" description="GST N-terminal" evidence="5">
    <location>
        <begin position="1"/>
        <end position="55"/>
    </location>
</feature>
<evidence type="ECO:0000313" key="7">
    <source>
        <dbReference type="EMBL" id="KAK6161295.1"/>
    </source>
</evidence>
<sequence length="201" mass="23353">MGRPEPARRYIQQEPSAFEVNPVYGKVPVLIHHGNPLSESSIILEYIDQIWKNNPLLPRDPYQRAQARFWAKVVEEKLLYPGWHAVCLEGEKQGRAVKVAIQTLEKIEEMLKGKRFFGGDKIGFLDLIIGFVSYMLPVWEEVASVKIFDPLKFPSIAAWKNNFINHDVIKGEYLPSRADMISYFQWRSRELMPKYASSLHY</sequence>
<dbReference type="PROSITE" id="PS50405">
    <property type="entry name" value="GST_CTER"/>
    <property type="match status" value="1"/>
</dbReference>
<dbReference type="PROSITE" id="PS50404">
    <property type="entry name" value="GST_NTER"/>
    <property type="match status" value="1"/>
</dbReference>
<protein>
    <recommendedName>
        <fullName evidence="1">glutathione transferase</fullName>
        <ecNumber evidence="1">2.5.1.18</ecNumber>
    </recommendedName>
</protein>
<name>A0ABR0XQ38_REHGL</name>
<dbReference type="PANTHER" id="PTHR11260">
    <property type="entry name" value="GLUTATHIONE S-TRANSFERASE, GST, SUPERFAMILY, GST DOMAIN CONTAINING"/>
    <property type="match status" value="1"/>
</dbReference>
<dbReference type="SUPFAM" id="SSF52833">
    <property type="entry name" value="Thioredoxin-like"/>
    <property type="match status" value="1"/>
</dbReference>
<dbReference type="InterPro" id="IPR040079">
    <property type="entry name" value="Glutathione_S-Trfase"/>
</dbReference>
<keyword evidence="2" id="KW-0808">Transferase</keyword>
<comment type="similarity">
    <text evidence="4">Belongs to the GST superfamily.</text>
</comment>
<evidence type="ECO:0000259" key="5">
    <source>
        <dbReference type="PROSITE" id="PS50404"/>
    </source>
</evidence>
<dbReference type="InterPro" id="IPR004045">
    <property type="entry name" value="Glutathione_S-Trfase_N"/>
</dbReference>
<dbReference type="InterPro" id="IPR004046">
    <property type="entry name" value="GST_C"/>
</dbReference>
<comment type="catalytic activity">
    <reaction evidence="3">
        <text>RX + glutathione = an S-substituted glutathione + a halide anion + H(+)</text>
        <dbReference type="Rhea" id="RHEA:16437"/>
        <dbReference type="ChEBI" id="CHEBI:15378"/>
        <dbReference type="ChEBI" id="CHEBI:16042"/>
        <dbReference type="ChEBI" id="CHEBI:17792"/>
        <dbReference type="ChEBI" id="CHEBI:57925"/>
        <dbReference type="ChEBI" id="CHEBI:90779"/>
        <dbReference type="EC" id="2.5.1.18"/>
    </reaction>
</comment>
<comment type="caution">
    <text evidence="7">The sequence shown here is derived from an EMBL/GenBank/DDBJ whole genome shotgun (WGS) entry which is preliminary data.</text>
</comment>
<dbReference type="PANTHER" id="PTHR11260:SF614">
    <property type="entry name" value="GLUTATHIONE S-TRANSFERASE"/>
    <property type="match status" value="1"/>
</dbReference>
<dbReference type="Gene3D" id="3.40.30.10">
    <property type="entry name" value="Glutaredoxin"/>
    <property type="match status" value="1"/>
</dbReference>
<dbReference type="InterPro" id="IPR036282">
    <property type="entry name" value="Glutathione-S-Trfase_C_sf"/>
</dbReference>
<gene>
    <name evidence="7" type="ORF">DH2020_004676</name>
</gene>
<dbReference type="SFLD" id="SFLDG01152">
    <property type="entry name" value="Main.3:_Omega-_and_Tau-like"/>
    <property type="match status" value="1"/>
</dbReference>
<dbReference type="Gene3D" id="1.20.1050.10">
    <property type="match status" value="1"/>
</dbReference>
<dbReference type="SUPFAM" id="SSF47616">
    <property type="entry name" value="GST C-terminal domain-like"/>
    <property type="match status" value="1"/>
</dbReference>
<evidence type="ECO:0000256" key="3">
    <source>
        <dbReference type="ARBA" id="ARBA00047960"/>
    </source>
</evidence>
<reference evidence="7 8" key="1">
    <citation type="journal article" date="2021" name="Comput. Struct. Biotechnol. J.">
        <title>De novo genome assembly of the potent medicinal plant Rehmannia glutinosa using nanopore technology.</title>
        <authorList>
            <person name="Ma L."/>
            <person name="Dong C."/>
            <person name="Song C."/>
            <person name="Wang X."/>
            <person name="Zheng X."/>
            <person name="Niu Y."/>
            <person name="Chen S."/>
            <person name="Feng W."/>
        </authorList>
    </citation>
    <scope>NUCLEOTIDE SEQUENCE [LARGE SCALE GENOMIC DNA]</scope>
    <source>
        <strain evidence="7">DH-2019</strain>
    </source>
</reference>
<dbReference type="InterPro" id="IPR010987">
    <property type="entry name" value="Glutathione-S-Trfase_C-like"/>
</dbReference>
<dbReference type="Proteomes" id="UP001318860">
    <property type="component" value="Unassembled WGS sequence"/>
</dbReference>
<organism evidence="7 8">
    <name type="scientific">Rehmannia glutinosa</name>
    <name type="common">Chinese foxglove</name>
    <dbReference type="NCBI Taxonomy" id="99300"/>
    <lineage>
        <taxon>Eukaryota</taxon>
        <taxon>Viridiplantae</taxon>
        <taxon>Streptophyta</taxon>
        <taxon>Embryophyta</taxon>
        <taxon>Tracheophyta</taxon>
        <taxon>Spermatophyta</taxon>
        <taxon>Magnoliopsida</taxon>
        <taxon>eudicotyledons</taxon>
        <taxon>Gunneridae</taxon>
        <taxon>Pentapetalae</taxon>
        <taxon>asterids</taxon>
        <taxon>lamiids</taxon>
        <taxon>Lamiales</taxon>
        <taxon>Orobanchaceae</taxon>
        <taxon>Rehmannieae</taxon>
        <taxon>Rehmannia</taxon>
    </lineage>
</organism>
<dbReference type="EC" id="2.5.1.18" evidence="1"/>
<evidence type="ECO:0000256" key="4">
    <source>
        <dbReference type="RuleBase" id="RU003494"/>
    </source>
</evidence>
<dbReference type="CDD" id="cd03185">
    <property type="entry name" value="GST_C_Tau"/>
    <property type="match status" value="1"/>
</dbReference>
<dbReference type="EMBL" id="JABTTQ020000003">
    <property type="protein sequence ID" value="KAK6161295.1"/>
    <property type="molecule type" value="Genomic_DNA"/>
</dbReference>
<dbReference type="InterPro" id="IPR045074">
    <property type="entry name" value="GST_C_Tau"/>
</dbReference>
<dbReference type="InterPro" id="IPR036249">
    <property type="entry name" value="Thioredoxin-like_sf"/>
</dbReference>
<keyword evidence="8" id="KW-1185">Reference proteome</keyword>
<dbReference type="SFLD" id="SFLDG00358">
    <property type="entry name" value="Main_(cytGST)"/>
    <property type="match status" value="1"/>
</dbReference>
<evidence type="ECO:0000313" key="8">
    <source>
        <dbReference type="Proteomes" id="UP001318860"/>
    </source>
</evidence>
<evidence type="ECO:0000256" key="2">
    <source>
        <dbReference type="ARBA" id="ARBA00022679"/>
    </source>
</evidence>
<accession>A0ABR0XQ38</accession>
<proteinExistence type="inferred from homology"/>
<dbReference type="SFLD" id="SFLDS00019">
    <property type="entry name" value="Glutathione_Transferase_(cytos"/>
    <property type="match status" value="1"/>
</dbReference>
<dbReference type="Pfam" id="PF02798">
    <property type="entry name" value="GST_N"/>
    <property type="match status" value="1"/>
</dbReference>
<evidence type="ECO:0000259" key="6">
    <source>
        <dbReference type="PROSITE" id="PS50405"/>
    </source>
</evidence>